<keyword evidence="2" id="KW-1185">Reference proteome</keyword>
<comment type="caution">
    <text evidence="1">The sequence shown here is derived from an EMBL/GenBank/DDBJ whole genome shotgun (WGS) entry which is preliminary data.</text>
</comment>
<dbReference type="AlphaFoldDB" id="A0A7C8IAX2"/>
<organism evidence="1 2">
    <name type="scientific">Massariosphaeria phaeospora</name>
    <dbReference type="NCBI Taxonomy" id="100035"/>
    <lineage>
        <taxon>Eukaryota</taxon>
        <taxon>Fungi</taxon>
        <taxon>Dikarya</taxon>
        <taxon>Ascomycota</taxon>
        <taxon>Pezizomycotina</taxon>
        <taxon>Dothideomycetes</taxon>
        <taxon>Pleosporomycetidae</taxon>
        <taxon>Pleosporales</taxon>
        <taxon>Pleosporales incertae sedis</taxon>
        <taxon>Massariosphaeria</taxon>
    </lineage>
</organism>
<name>A0A7C8IAX2_9PLEO</name>
<proteinExistence type="predicted"/>
<dbReference type="EMBL" id="JAADJZ010000005">
    <property type="protein sequence ID" value="KAF2875037.1"/>
    <property type="molecule type" value="Genomic_DNA"/>
</dbReference>
<reference evidence="1 2" key="1">
    <citation type="submission" date="2020-01" db="EMBL/GenBank/DDBJ databases">
        <authorList>
            <consortium name="DOE Joint Genome Institute"/>
            <person name="Haridas S."/>
            <person name="Albert R."/>
            <person name="Binder M."/>
            <person name="Bloem J."/>
            <person name="Labutti K."/>
            <person name="Salamov A."/>
            <person name="Andreopoulos B."/>
            <person name="Baker S.E."/>
            <person name="Barry K."/>
            <person name="Bills G."/>
            <person name="Bluhm B.H."/>
            <person name="Cannon C."/>
            <person name="Castanera R."/>
            <person name="Culley D.E."/>
            <person name="Daum C."/>
            <person name="Ezra D."/>
            <person name="Gonzalez J.B."/>
            <person name="Henrissat B."/>
            <person name="Kuo A."/>
            <person name="Liang C."/>
            <person name="Lipzen A."/>
            <person name="Lutzoni F."/>
            <person name="Magnuson J."/>
            <person name="Mondo S."/>
            <person name="Nolan M."/>
            <person name="Ohm R."/>
            <person name="Pangilinan J."/>
            <person name="Park H.-J.H."/>
            <person name="Ramirez L."/>
            <person name="Alfaro M."/>
            <person name="Sun H."/>
            <person name="Tritt A."/>
            <person name="Yoshinaga Y."/>
            <person name="Zwiers L.-H.L."/>
            <person name="Turgeon B.G."/>
            <person name="Goodwin S.B."/>
            <person name="Spatafora J.W."/>
            <person name="Crous P.W."/>
            <person name="Grigoriev I.V."/>
        </authorList>
    </citation>
    <scope>NUCLEOTIDE SEQUENCE [LARGE SCALE GENOMIC DNA]</scope>
    <source>
        <strain evidence="1 2">CBS 611.86</strain>
    </source>
</reference>
<protein>
    <submittedName>
        <fullName evidence="1">Uncharacterized protein</fullName>
    </submittedName>
</protein>
<gene>
    <name evidence="1" type="ORF">BDV95DRAFT_564179</name>
</gene>
<accession>A0A7C8IAX2</accession>
<sequence>MEPKPVVSIRFGRDWGLLIHFEGICRCGPMTGSRALDSGRCPALRSPMIARAVCSHVALGNLGITRLLSGSDCEQQLLLRRAVPLQRARLVHCGMWPAEQPTGTGWDDNSSRCSPDRSKACGLAKSCCGEIRPIVCICGGSPAWVVKLLAPLLWNFSNSF</sequence>
<dbReference type="Proteomes" id="UP000481861">
    <property type="component" value="Unassembled WGS sequence"/>
</dbReference>
<evidence type="ECO:0000313" key="1">
    <source>
        <dbReference type="EMBL" id="KAF2875037.1"/>
    </source>
</evidence>
<evidence type="ECO:0000313" key="2">
    <source>
        <dbReference type="Proteomes" id="UP000481861"/>
    </source>
</evidence>